<dbReference type="SUPFAM" id="SSF55729">
    <property type="entry name" value="Acyl-CoA N-acyltransferases (Nat)"/>
    <property type="match status" value="1"/>
</dbReference>
<name>A0A3N2PKN9_SODAK</name>
<evidence type="ECO:0000259" key="1">
    <source>
        <dbReference type="PROSITE" id="PS51186"/>
    </source>
</evidence>
<dbReference type="OrthoDB" id="2326446at2759"/>
<dbReference type="RefSeq" id="XP_028462897.1">
    <property type="nucleotide sequence ID" value="XM_028615675.1"/>
</dbReference>
<dbReference type="Gene3D" id="3.40.630.30">
    <property type="match status" value="1"/>
</dbReference>
<evidence type="ECO:0000313" key="2">
    <source>
        <dbReference type="EMBL" id="ROT35091.1"/>
    </source>
</evidence>
<dbReference type="STRING" id="1314773.A0A3N2PKN9"/>
<accession>A0A3N2PKN9</accession>
<proteinExistence type="predicted"/>
<dbReference type="EMBL" id="ML119062">
    <property type="protein sequence ID" value="ROT35091.1"/>
    <property type="molecule type" value="Genomic_DNA"/>
</dbReference>
<sequence length="274" mass="30887">MRRTSSSLQGPCPLVQMVPTRQVTSCAWPMNGATAVNMKCHLMPWDPESDEHVERLIQQRIACGWNAERVASEWKDEQLAGQKSIFWIVLSPDDPDFDTRLSRHIAKYPSEKLPLKDTGQSTFVPRTAREPKLASFVPVGHISLAKDDPAARDLDLDLPSAGVMWIKAMYVSDALQNGGLGRAAMDAAEGMASRPPLNARVLVLDTVQKDDQLREDYALAMYGRVAKMSNEEWYARRGYRVLKVVPGYYGDVPDRYGRHWMEIRTTFMCRDLGS</sequence>
<feature type="domain" description="N-acetyltransferase" evidence="1">
    <location>
        <begin position="88"/>
        <end position="262"/>
    </location>
</feature>
<evidence type="ECO:0000313" key="3">
    <source>
        <dbReference type="Proteomes" id="UP000272025"/>
    </source>
</evidence>
<reference evidence="2 3" key="1">
    <citation type="journal article" date="2018" name="Mol. Ecol.">
        <title>The obligate alkalophilic soda-lake fungus Sodiomyces alkalinus has shifted to a protein diet.</title>
        <authorList>
            <person name="Grum-Grzhimaylo A.A."/>
            <person name="Falkoski D.L."/>
            <person name="van den Heuvel J."/>
            <person name="Valero-Jimenez C.A."/>
            <person name="Min B."/>
            <person name="Choi I.G."/>
            <person name="Lipzen A."/>
            <person name="Daum C.G."/>
            <person name="Aanen D.K."/>
            <person name="Tsang A."/>
            <person name="Henrissat B."/>
            <person name="Bilanenko E.N."/>
            <person name="de Vries R.P."/>
            <person name="van Kan J.A.L."/>
            <person name="Grigoriev I.V."/>
            <person name="Debets A.J.M."/>
        </authorList>
    </citation>
    <scope>NUCLEOTIDE SEQUENCE [LARGE SCALE GENOMIC DNA]</scope>
    <source>
        <strain evidence="2 3">F11</strain>
    </source>
</reference>
<dbReference type="PROSITE" id="PS51186">
    <property type="entry name" value="GNAT"/>
    <property type="match status" value="1"/>
</dbReference>
<dbReference type="Pfam" id="PF00583">
    <property type="entry name" value="Acetyltransf_1"/>
    <property type="match status" value="1"/>
</dbReference>
<dbReference type="CDD" id="cd04301">
    <property type="entry name" value="NAT_SF"/>
    <property type="match status" value="1"/>
</dbReference>
<organism evidence="2 3">
    <name type="scientific">Sodiomyces alkalinus (strain CBS 110278 / VKM F-3762 / F11)</name>
    <name type="common">Alkaliphilic filamentous fungus</name>
    <dbReference type="NCBI Taxonomy" id="1314773"/>
    <lineage>
        <taxon>Eukaryota</taxon>
        <taxon>Fungi</taxon>
        <taxon>Dikarya</taxon>
        <taxon>Ascomycota</taxon>
        <taxon>Pezizomycotina</taxon>
        <taxon>Sordariomycetes</taxon>
        <taxon>Hypocreomycetidae</taxon>
        <taxon>Glomerellales</taxon>
        <taxon>Plectosphaerellaceae</taxon>
        <taxon>Sodiomyces</taxon>
    </lineage>
</organism>
<dbReference type="AlphaFoldDB" id="A0A3N2PKN9"/>
<dbReference type="Proteomes" id="UP000272025">
    <property type="component" value="Unassembled WGS sequence"/>
</dbReference>
<dbReference type="InterPro" id="IPR000182">
    <property type="entry name" value="GNAT_dom"/>
</dbReference>
<keyword evidence="3" id="KW-1185">Reference proteome</keyword>
<protein>
    <recommendedName>
        <fullName evidence="1">N-acetyltransferase domain-containing protein</fullName>
    </recommendedName>
</protein>
<dbReference type="InterPro" id="IPR016181">
    <property type="entry name" value="Acyl_CoA_acyltransferase"/>
</dbReference>
<dbReference type="GO" id="GO:0016747">
    <property type="term" value="F:acyltransferase activity, transferring groups other than amino-acyl groups"/>
    <property type="evidence" value="ECO:0007669"/>
    <property type="project" value="InterPro"/>
</dbReference>
<dbReference type="GeneID" id="39584152"/>
<gene>
    <name evidence="2" type="ORF">SODALDRAFT_77547</name>
</gene>